<dbReference type="PANTHER" id="PTHR47354">
    <property type="entry name" value="NADH OXIDOREDUCTASE HCR"/>
    <property type="match status" value="1"/>
</dbReference>
<sequence length="354" mass="38648">MSVHQLTIEPIGDEIEVAEGQTILDACLRAGVYLPHACGHGLCGTCKTQVLDGEIDHGEASPFALMDFERDEGFVLACTATLKSDVAIEADVEDDPDARRIPVRDFVGEVVALDDLTHDVKGVRLALRDGPIDFQAGQYVNVFLPGIEASRAFSIANPPSDSGHVELQIRRVPGGEATGYVHERLQLGDKLKITGPQGRFIVRKSRGGPLLFLAGGTGVSSPRSMILDLLEEGYAEPITLVHGVRAQADLYGRDEFEALARSHDNFHYAPALSHEPEPSEWRGDRGFVHDVAKRIFGGVFEGSTAYLCGPPPMIEACIATLMQGRLFEKHIFTERFFTAKDCAEKPKSPVFKRL</sequence>
<dbReference type="InterPro" id="IPR017927">
    <property type="entry name" value="FAD-bd_FR_type"/>
</dbReference>
<dbReference type="InterPro" id="IPR036010">
    <property type="entry name" value="2Fe-2S_ferredoxin-like_sf"/>
</dbReference>
<dbReference type="Proteomes" id="UP001139104">
    <property type="component" value="Unassembled WGS sequence"/>
</dbReference>
<dbReference type="Gene3D" id="2.40.30.10">
    <property type="entry name" value="Translation factors"/>
    <property type="match status" value="1"/>
</dbReference>
<dbReference type="PROSITE" id="PS51384">
    <property type="entry name" value="FAD_FR"/>
    <property type="match status" value="1"/>
</dbReference>
<dbReference type="Gene3D" id="3.40.50.80">
    <property type="entry name" value="Nucleotide-binding domain of ferredoxin-NADP reductase (FNR) module"/>
    <property type="match status" value="1"/>
</dbReference>
<dbReference type="InterPro" id="IPR006058">
    <property type="entry name" value="2Fe2S_fd_BS"/>
</dbReference>
<dbReference type="InterPro" id="IPR017938">
    <property type="entry name" value="Riboflavin_synthase-like_b-brl"/>
</dbReference>
<organism evidence="3 4">
    <name type="scientific">Candidatus Rhodoblastus alkanivorans</name>
    <dbReference type="NCBI Taxonomy" id="2954117"/>
    <lineage>
        <taxon>Bacteria</taxon>
        <taxon>Pseudomonadati</taxon>
        <taxon>Pseudomonadota</taxon>
        <taxon>Alphaproteobacteria</taxon>
        <taxon>Hyphomicrobiales</taxon>
        <taxon>Rhodoblastaceae</taxon>
        <taxon>Rhodoblastus</taxon>
    </lineage>
</organism>
<dbReference type="SUPFAM" id="SSF54292">
    <property type="entry name" value="2Fe-2S ferredoxin-like"/>
    <property type="match status" value="1"/>
</dbReference>
<name>A0ABS9Z450_9HYPH</name>
<dbReference type="Pfam" id="PF00970">
    <property type="entry name" value="FAD_binding_6"/>
    <property type="match status" value="1"/>
</dbReference>
<dbReference type="PROSITE" id="PS00197">
    <property type="entry name" value="2FE2S_FER_1"/>
    <property type="match status" value="1"/>
</dbReference>
<keyword evidence="4" id="KW-1185">Reference proteome</keyword>
<dbReference type="InterPro" id="IPR050415">
    <property type="entry name" value="MRET"/>
</dbReference>
<dbReference type="SUPFAM" id="SSF63380">
    <property type="entry name" value="Riboflavin synthase domain-like"/>
    <property type="match status" value="1"/>
</dbReference>
<feature type="domain" description="2Fe-2S ferredoxin-type" evidence="1">
    <location>
        <begin position="4"/>
        <end position="94"/>
    </location>
</feature>
<proteinExistence type="predicted"/>
<dbReference type="Gene3D" id="3.10.20.30">
    <property type="match status" value="1"/>
</dbReference>
<comment type="caution">
    <text evidence="3">The sequence shown here is derived from an EMBL/GenBank/DDBJ whole genome shotgun (WGS) entry which is preliminary data.</text>
</comment>
<feature type="domain" description="FAD-binding FR-type" evidence="2">
    <location>
        <begin position="103"/>
        <end position="203"/>
    </location>
</feature>
<dbReference type="RefSeq" id="WP_243066419.1">
    <property type="nucleotide sequence ID" value="NZ_JAIVFP010000001.1"/>
</dbReference>
<reference evidence="3" key="1">
    <citation type="journal article" date="2022" name="ISME J.">
        <title>Identification of active gaseous-alkane degraders at natural gas seeps.</title>
        <authorList>
            <person name="Farhan Ul Haque M."/>
            <person name="Hernandez M."/>
            <person name="Crombie A.T."/>
            <person name="Murrell J.C."/>
        </authorList>
    </citation>
    <scope>NUCLEOTIDE SEQUENCE</scope>
    <source>
        <strain evidence="3">PC2</strain>
    </source>
</reference>
<dbReference type="SUPFAM" id="SSF52343">
    <property type="entry name" value="Ferredoxin reductase-like, C-terminal NADP-linked domain"/>
    <property type="match status" value="1"/>
</dbReference>
<evidence type="ECO:0000259" key="2">
    <source>
        <dbReference type="PROSITE" id="PS51384"/>
    </source>
</evidence>
<dbReference type="InterPro" id="IPR001041">
    <property type="entry name" value="2Fe-2S_ferredoxin-type"/>
</dbReference>
<dbReference type="PRINTS" id="PR00410">
    <property type="entry name" value="PHEHYDRXLASE"/>
</dbReference>
<evidence type="ECO:0000313" key="3">
    <source>
        <dbReference type="EMBL" id="MCI4682403.1"/>
    </source>
</evidence>
<dbReference type="InterPro" id="IPR008333">
    <property type="entry name" value="Cbr1-like_FAD-bd_dom"/>
</dbReference>
<evidence type="ECO:0000259" key="1">
    <source>
        <dbReference type="PROSITE" id="PS51085"/>
    </source>
</evidence>
<dbReference type="Pfam" id="PF00175">
    <property type="entry name" value="NAD_binding_1"/>
    <property type="match status" value="1"/>
</dbReference>
<dbReference type="PROSITE" id="PS51085">
    <property type="entry name" value="2FE2S_FER_2"/>
    <property type="match status" value="1"/>
</dbReference>
<dbReference type="InterPro" id="IPR001433">
    <property type="entry name" value="OxRdtase_FAD/NAD-bd"/>
</dbReference>
<accession>A0ABS9Z450</accession>
<dbReference type="PANTHER" id="PTHR47354:SF5">
    <property type="entry name" value="PROTEIN RFBI"/>
    <property type="match status" value="1"/>
</dbReference>
<gene>
    <name evidence="3" type="ORF">K2U94_06465</name>
</gene>
<dbReference type="CDD" id="cd00207">
    <property type="entry name" value="fer2"/>
    <property type="match status" value="1"/>
</dbReference>
<evidence type="ECO:0000313" key="4">
    <source>
        <dbReference type="Proteomes" id="UP001139104"/>
    </source>
</evidence>
<dbReference type="InterPro" id="IPR039261">
    <property type="entry name" value="FNR_nucleotide-bd"/>
</dbReference>
<dbReference type="Pfam" id="PF00111">
    <property type="entry name" value="Fer2"/>
    <property type="match status" value="1"/>
</dbReference>
<dbReference type="EMBL" id="JAIVFP010000001">
    <property type="protein sequence ID" value="MCI4682403.1"/>
    <property type="molecule type" value="Genomic_DNA"/>
</dbReference>
<protein>
    <submittedName>
        <fullName evidence="3">2Fe-2S iron-sulfur cluster binding domain-containing protein</fullName>
    </submittedName>
</protein>
<dbReference type="InterPro" id="IPR012675">
    <property type="entry name" value="Beta-grasp_dom_sf"/>
</dbReference>